<dbReference type="AlphaFoldDB" id="A0AAW3AF43"/>
<gene>
    <name evidence="3" type="ORF">Q4I31_003802</name>
</gene>
<feature type="compositionally biased region" description="Basic and acidic residues" evidence="1">
    <location>
        <begin position="464"/>
        <end position="485"/>
    </location>
</feature>
<dbReference type="Proteomes" id="UP001500131">
    <property type="component" value="Unassembled WGS sequence"/>
</dbReference>
<feature type="region of interest" description="Disordered" evidence="1">
    <location>
        <begin position="404"/>
        <end position="485"/>
    </location>
</feature>
<organism evidence="3 4">
    <name type="scientific">Leishmania lindenbergi</name>
    <dbReference type="NCBI Taxonomy" id="651832"/>
    <lineage>
        <taxon>Eukaryota</taxon>
        <taxon>Discoba</taxon>
        <taxon>Euglenozoa</taxon>
        <taxon>Kinetoplastea</taxon>
        <taxon>Metakinetoplastina</taxon>
        <taxon>Trypanosomatida</taxon>
        <taxon>Trypanosomatidae</taxon>
        <taxon>Leishmaniinae</taxon>
        <taxon>Leishmania</taxon>
    </lineage>
</organism>
<keyword evidence="2" id="KW-0812">Transmembrane</keyword>
<feature type="region of interest" description="Disordered" evidence="1">
    <location>
        <begin position="849"/>
        <end position="898"/>
    </location>
</feature>
<evidence type="ECO:0000313" key="3">
    <source>
        <dbReference type="EMBL" id="KAL0505195.1"/>
    </source>
</evidence>
<name>A0AAW3AF43_9TRYP</name>
<accession>A0AAW3AF43</accession>
<feature type="compositionally biased region" description="Low complexity" evidence="1">
    <location>
        <begin position="857"/>
        <end position="866"/>
    </location>
</feature>
<dbReference type="EMBL" id="JBAMZK010000023">
    <property type="protein sequence ID" value="KAL0505195.1"/>
    <property type="molecule type" value="Genomic_DNA"/>
</dbReference>
<feature type="region of interest" description="Disordered" evidence="1">
    <location>
        <begin position="334"/>
        <end position="375"/>
    </location>
</feature>
<keyword evidence="4" id="KW-1185">Reference proteome</keyword>
<evidence type="ECO:0000313" key="4">
    <source>
        <dbReference type="Proteomes" id="UP001500131"/>
    </source>
</evidence>
<feature type="compositionally biased region" description="Low complexity" evidence="1">
    <location>
        <begin position="422"/>
        <end position="434"/>
    </location>
</feature>
<comment type="caution">
    <text evidence="3">The sequence shown here is derived from an EMBL/GenBank/DDBJ whole genome shotgun (WGS) entry which is preliminary data.</text>
</comment>
<keyword evidence="2" id="KW-0472">Membrane</keyword>
<feature type="region of interest" description="Disordered" evidence="1">
    <location>
        <begin position="547"/>
        <end position="590"/>
    </location>
</feature>
<protein>
    <recommendedName>
        <fullName evidence="5">Transmembrane protein</fullName>
    </recommendedName>
</protein>
<sequence length="1052" mass="111896">MDDSVKLEQQELQQGADVIEKPIAIKVSRPALLDTKQEVLRSNPSLFVTCVSTLLTALLLSLCFLIIGIPPLYIETSRGRRIYVSVMVPLLTVVGTVLSYYSMQRPQLTFNSALAQVVKEIEQHATYLSTAVGNVEMELEARGLSLNSAATGESASTRSLPWTHKNQGLECFPSAVAPGSATTTLPTTVPIVGGAGILQGIDRLEEERDLIIATVHVGKEWRWLMSLLGTLNLRCLAGATNPVMHHQRIVVHAMAISLARVERAILSLYFSSFVLHPVNATAPINLRGHAASTAVAGSVPGFGNSAGVNGGSWRTRTEGSMFQPLAPVIATRKLHSSNTPGNEPGDSLTGSAFLIPQETPNESKNPAEAGDGGEEMTSQLTSFNVKGSTFLKVKLPEFPTLLSGGTAGRGSKKTQAHAQEGPPAATAAPAASTPVERALDMQPDAQWTSEKRTNTNTKKPHHSFLSEHRMSSCADTNKDNDAGGHGRVDVEDVSLAAGSWRCGSAISTTSCAHSAIQCAPSRSIAAAGTASVDGNKEEARVIFSPRSGISTAQPQPELEPARGKGNGDSMARNHTAASPPEETGTRALLMSPSPLKPHLACPTRLQQPGTAVVASPSLTLHRGARFIGDENSVFATVLIHVQKGNSISYSRLYGALARSSYDASAGRHYFTNGADSSLTPSCAFSPFTVFYVPDHTSQREGLTILEKKLLQFVYCCPEKRAETNSVGSPFPADLSSLAFRGAGGGNGDNTAAPVVAIQADTCTSSVARETPSSLGSTPHRTPISAEQRVDSFIVAMQLLEDRPMRLAFLPVVIEPAQPRGTSVTYSDRNLQSLTAMCRTDLASCSKELYPGSGSGTSGTPTASAETIPSRGRYKRGSVGSGEDGTTNSASEAPLQAPSPTTVPVLECVIDDVLCVLTEIEITVDASFQRPSKVLLIGVSLEDVSEELSERGEIDLDENEEVRHDFLEGSTGSGSFEGASGTKLLAGCSSSPQRRDTHKAEMSLQRTRSFLATPEKHTIQRHVASRSRRSLTAHERGERCTLGQEFRELICLE</sequence>
<proteinExistence type="predicted"/>
<feature type="transmembrane region" description="Helical" evidence="2">
    <location>
        <begin position="82"/>
        <end position="103"/>
    </location>
</feature>
<reference evidence="3 4" key="1">
    <citation type="submission" date="2024-02" db="EMBL/GenBank/DDBJ databases">
        <title>FIRST GENOME SEQUENCES OF Leishmania (Viannia) shawi, Leishmania (Viannia) lindenbergi AND Leishmania (Viannia) utingensis.</title>
        <authorList>
            <person name="Resadore F."/>
            <person name="Custodio M.G.F."/>
            <person name="Boite M.C."/>
            <person name="Cupolillo E."/>
            <person name="Ferreira G.E.M."/>
        </authorList>
    </citation>
    <scope>NUCLEOTIDE SEQUENCE [LARGE SCALE GENOMIC DNA]</scope>
    <source>
        <strain evidence="3 4">MHOM/BR/1966/M15733</strain>
    </source>
</reference>
<evidence type="ECO:0008006" key="5">
    <source>
        <dbReference type="Google" id="ProtNLM"/>
    </source>
</evidence>
<evidence type="ECO:0000256" key="1">
    <source>
        <dbReference type="SAM" id="MobiDB-lite"/>
    </source>
</evidence>
<evidence type="ECO:0000256" key="2">
    <source>
        <dbReference type="SAM" id="Phobius"/>
    </source>
</evidence>
<feature type="transmembrane region" description="Helical" evidence="2">
    <location>
        <begin position="46"/>
        <end position="70"/>
    </location>
</feature>
<keyword evidence="2" id="KW-1133">Transmembrane helix</keyword>